<comment type="caution">
    <text evidence="5">The sequence shown here is derived from an EMBL/GenBank/DDBJ whole genome shotgun (WGS) entry which is preliminary data.</text>
</comment>
<feature type="zinc finger region" description="C3H1-type" evidence="1">
    <location>
        <begin position="222"/>
        <end position="250"/>
    </location>
</feature>
<evidence type="ECO:0000256" key="1">
    <source>
        <dbReference type="PROSITE-ProRule" id="PRU00723"/>
    </source>
</evidence>
<keyword evidence="1" id="KW-0862">Zinc</keyword>
<name>A0AA38VBX1_9PEZI</name>
<feature type="compositionally biased region" description="Basic and acidic residues" evidence="2">
    <location>
        <begin position="94"/>
        <end position="112"/>
    </location>
</feature>
<keyword evidence="6" id="KW-1185">Reference proteome</keyword>
<dbReference type="GO" id="GO:0008270">
    <property type="term" value="F:zinc ion binding"/>
    <property type="evidence" value="ECO:0007669"/>
    <property type="project" value="UniProtKB-KW"/>
</dbReference>
<feature type="domain" description="C3H1-type" evidence="4">
    <location>
        <begin position="222"/>
        <end position="250"/>
    </location>
</feature>
<organism evidence="5 6">
    <name type="scientific">Pleurostoma richardsiae</name>
    <dbReference type="NCBI Taxonomy" id="41990"/>
    <lineage>
        <taxon>Eukaryota</taxon>
        <taxon>Fungi</taxon>
        <taxon>Dikarya</taxon>
        <taxon>Ascomycota</taxon>
        <taxon>Pezizomycotina</taxon>
        <taxon>Sordariomycetes</taxon>
        <taxon>Sordariomycetidae</taxon>
        <taxon>Calosphaeriales</taxon>
        <taxon>Pleurostomataceae</taxon>
        <taxon>Pleurostoma</taxon>
    </lineage>
</organism>
<proteinExistence type="predicted"/>
<evidence type="ECO:0000256" key="3">
    <source>
        <dbReference type="SAM" id="Phobius"/>
    </source>
</evidence>
<evidence type="ECO:0000259" key="4">
    <source>
        <dbReference type="PROSITE" id="PS50103"/>
    </source>
</evidence>
<feature type="region of interest" description="Disordered" evidence="2">
    <location>
        <begin position="204"/>
        <end position="224"/>
    </location>
</feature>
<evidence type="ECO:0000313" key="6">
    <source>
        <dbReference type="Proteomes" id="UP001174694"/>
    </source>
</evidence>
<dbReference type="PROSITE" id="PS50103">
    <property type="entry name" value="ZF_C3H1"/>
    <property type="match status" value="1"/>
</dbReference>
<dbReference type="InterPro" id="IPR000571">
    <property type="entry name" value="Znf_CCCH"/>
</dbReference>
<reference evidence="5" key="1">
    <citation type="submission" date="2022-07" db="EMBL/GenBank/DDBJ databases">
        <title>Fungi with potential for degradation of polypropylene.</title>
        <authorList>
            <person name="Gostincar C."/>
        </authorList>
    </citation>
    <scope>NUCLEOTIDE SEQUENCE</scope>
    <source>
        <strain evidence="5">EXF-13308</strain>
    </source>
</reference>
<feature type="region of interest" description="Disordered" evidence="2">
    <location>
        <begin position="366"/>
        <end position="390"/>
    </location>
</feature>
<keyword evidence="3" id="KW-1133">Transmembrane helix</keyword>
<dbReference type="AlphaFoldDB" id="A0AA38VBX1"/>
<feature type="region of interest" description="Disordered" evidence="2">
    <location>
        <begin position="90"/>
        <end position="113"/>
    </location>
</feature>
<evidence type="ECO:0000313" key="5">
    <source>
        <dbReference type="EMBL" id="KAJ9134038.1"/>
    </source>
</evidence>
<dbReference type="Proteomes" id="UP001174694">
    <property type="component" value="Unassembled WGS sequence"/>
</dbReference>
<keyword evidence="3" id="KW-0472">Membrane</keyword>
<keyword evidence="1" id="KW-0863">Zinc-finger</keyword>
<accession>A0AA38VBX1</accession>
<keyword evidence="1" id="KW-0479">Metal-binding</keyword>
<feature type="compositionally biased region" description="Basic and acidic residues" evidence="2">
    <location>
        <begin position="378"/>
        <end position="388"/>
    </location>
</feature>
<sequence length="418" mass="45042">MASYLRYFLVRPGAQQQANPGGAVSVSSIVPLIAVDQLPEWIDIAGVPRKLTVDQTVGMSNLGTIPSDEEILDVRLHRETLILMLGAPDSDAELSSHDSDDSESVKPNESRVRGRQFATVAVGQLMNLANNVDHQQNKDALAKDSTAVTDGTSKDMVRQIQQHPAERMLTASRHATPSTGAIATAATSQARTPHTQAHSVALETAKSAAHQAKEPKGIAPPRSSSSYCRHWCHHGTCKWGLLCRYQHNMPMTLAGLQEVGLKDFPRWWITAMGLTLTGGFGVGGLGLMGVFGANNNKEIKKMREIMGMMPLSIAHAQLLANGGQVAVGTAPTVTDHRRLSAARLFEEEQPRMKGKPKVKASYGGVVSGPAVSAASPRVPERRKEKLDDGSGLYIKADEAEQQETKQQVSSVVEKLVDI</sequence>
<evidence type="ECO:0000256" key="2">
    <source>
        <dbReference type="SAM" id="MobiDB-lite"/>
    </source>
</evidence>
<dbReference type="EMBL" id="JANBVO010000046">
    <property type="protein sequence ID" value="KAJ9134038.1"/>
    <property type="molecule type" value="Genomic_DNA"/>
</dbReference>
<protein>
    <recommendedName>
        <fullName evidence="4">C3H1-type domain-containing protein</fullName>
    </recommendedName>
</protein>
<feature type="transmembrane region" description="Helical" evidence="3">
    <location>
        <begin position="267"/>
        <end position="293"/>
    </location>
</feature>
<gene>
    <name evidence="5" type="ORF">NKR23_g10435</name>
</gene>
<keyword evidence="3" id="KW-0812">Transmembrane</keyword>